<evidence type="ECO:0000256" key="1">
    <source>
        <dbReference type="PROSITE-ProRule" id="PRU00176"/>
    </source>
</evidence>
<dbReference type="AlphaFoldDB" id="A0A0D6ENR1"/>
<reference evidence="4" key="1">
    <citation type="submission" date="2015-02" db="EMBL/GenBank/DDBJ databases">
        <authorList>
            <person name="Gon?alves P."/>
        </authorList>
    </citation>
    <scope>NUCLEOTIDE SEQUENCE [LARGE SCALE GENOMIC DNA]</scope>
</reference>
<evidence type="ECO:0000313" key="3">
    <source>
        <dbReference type="EMBL" id="CEQ41541.1"/>
    </source>
</evidence>
<proteinExistence type="predicted"/>
<dbReference type="Pfam" id="PF00076">
    <property type="entry name" value="RRM_1"/>
    <property type="match status" value="1"/>
</dbReference>
<dbReference type="Proteomes" id="UP000243876">
    <property type="component" value="Unassembled WGS sequence"/>
</dbReference>
<dbReference type="InterPro" id="IPR012677">
    <property type="entry name" value="Nucleotide-bd_a/b_plait_sf"/>
</dbReference>
<dbReference type="Gene3D" id="3.30.70.330">
    <property type="match status" value="1"/>
</dbReference>
<dbReference type="SUPFAM" id="SSF54928">
    <property type="entry name" value="RNA-binding domain, RBD"/>
    <property type="match status" value="1"/>
</dbReference>
<keyword evidence="4" id="KW-1185">Reference proteome</keyword>
<feature type="domain" description="RRM" evidence="2">
    <location>
        <begin position="10"/>
        <end position="94"/>
    </location>
</feature>
<dbReference type="EMBL" id="CENE01000015">
    <property type="protein sequence ID" value="CEQ41541.1"/>
    <property type="molecule type" value="Genomic_DNA"/>
</dbReference>
<organism evidence="3 4">
    <name type="scientific">Sporidiobolus salmonicolor</name>
    <name type="common">Yeast-like fungus</name>
    <name type="synonym">Sporobolomyces salmonicolor</name>
    <dbReference type="NCBI Taxonomy" id="5005"/>
    <lineage>
        <taxon>Eukaryota</taxon>
        <taxon>Fungi</taxon>
        <taxon>Dikarya</taxon>
        <taxon>Basidiomycota</taxon>
        <taxon>Pucciniomycotina</taxon>
        <taxon>Microbotryomycetes</taxon>
        <taxon>Sporidiobolales</taxon>
        <taxon>Sporidiobolaceae</taxon>
        <taxon>Sporobolomyces</taxon>
    </lineage>
</organism>
<evidence type="ECO:0000259" key="2">
    <source>
        <dbReference type="PROSITE" id="PS50102"/>
    </source>
</evidence>
<dbReference type="InterPro" id="IPR035979">
    <property type="entry name" value="RBD_domain_sf"/>
</dbReference>
<name>A0A0D6ENR1_SPOSA</name>
<evidence type="ECO:0000313" key="4">
    <source>
        <dbReference type="Proteomes" id="UP000243876"/>
    </source>
</evidence>
<dbReference type="InterPro" id="IPR000504">
    <property type="entry name" value="RRM_dom"/>
</dbReference>
<dbReference type="SMART" id="SM00360">
    <property type="entry name" value="RRM"/>
    <property type="match status" value="1"/>
</dbReference>
<gene>
    <name evidence="3" type="primary">SPOSA6832_03259</name>
</gene>
<protein>
    <submittedName>
        <fullName evidence="3">SPOSA6832_03259-mRNA-1:cds</fullName>
    </submittedName>
</protein>
<dbReference type="PROSITE" id="PS50102">
    <property type="entry name" value="RRM"/>
    <property type="match status" value="1"/>
</dbReference>
<accession>A0A0D6ENR1</accession>
<keyword evidence="1" id="KW-0694">RNA-binding</keyword>
<sequence>MAASKETSNTTIYIGGFSPSTTAASLHAAFLPFGEILDLQLPPDPTHQQRHRGFAFVSYSTAESALDAIDNMHRNCLPGPSERGRVLKVNRAKPQKGVQLGGSNKPIWADEAWLKEHGVAPVGGEQAPIAPAGGADAIES</sequence>
<dbReference type="PANTHER" id="PTHR48037:SF1">
    <property type="entry name" value="RRM DOMAIN-CONTAINING PROTEIN"/>
    <property type="match status" value="1"/>
</dbReference>
<dbReference type="GO" id="GO:0003723">
    <property type="term" value="F:RNA binding"/>
    <property type="evidence" value="ECO:0007669"/>
    <property type="project" value="UniProtKB-UniRule"/>
</dbReference>
<dbReference type="OrthoDB" id="407442at2759"/>
<dbReference type="PANTHER" id="PTHR48037">
    <property type="entry name" value="ATPASE E1"/>
    <property type="match status" value="1"/>
</dbReference>